<dbReference type="AlphaFoldDB" id="A0A542DEN5"/>
<gene>
    <name evidence="1" type="ORF">FB471_1223</name>
</gene>
<evidence type="ECO:0000313" key="1">
    <source>
        <dbReference type="EMBL" id="TQJ01535.1"/>
    </source>
</evidence>
<dbReference type="SUPFAM" id="SSF46785">
    <property type="entry name" value="Winged helix' DNA-binding domain"/>
    <property type="match status" value="1"/>
</dbReference>
<name>A0A542DEN5_AMYCI</name>
<dbReference type="RefSeq" id="WP_141996356.1">
    <property type="nucleotide sequence ID" value="NZ_VFML01000001.1"/>
</dbReference>
<dbReference type="EMBL" id="VFML01000001">
    <property type="protein sequence ID" value="TQJ01535.1"/>
    <property type="molecule type" value="Genomic_DNA"/>
</dbReference>
<reference evidence="1 2" key="1">
    <citation type="submission" date="2019-06" db="EMBL/GenBank/DDBJ databases">
        <title>Sequencing the genomes of 1000 actinobacteria strains.</title>
        <authorList>
            <person name="Klenk H.-P."/>
        </authorList>
    </citation>
    <scope>NUCLEOTIDE SEQUENCE [LARGE SCALE GENOMIC DNA]</scope>
    <source>
        <strain evidence="1 2">DSM 45679</strain>
    </source>
</reference>
<evidence type="ECO:0008006" key="3">
    <source>
        <dbReference type="Google" id="ProtNLM"/>
    </source>
</evidence>
<dbReference type="InterPro" id="IPR036390">
    <property type="entry name" value="WH_DNA-bd_sf"/>
</dbReference>
<accession>A0A542DEN5</accession>
<dbReference type="Proteomes" id="UP000320876">
    <property type="component" value="Unassembled WGS sequence"/>
</dbReference>
<keyword evidence="2" id="KW-1185">Reference proteome</keyword>
<sequence>MLIPRRTLELIAAGWVTLAFRRWRRPSVRAGGTLRTAVGVLRIGAVEPVDPAAISEEEARLAGQASVAELRSALDTRTEGPVYRVELSLSGADPRDTLRTRVAEGVELTELLAALDRLDRASRHGPWTARVLREIGTRPGTRAAELAEAVGRPLRAFKADVRKLKDLGLTESLETGYRLSPRGAALLGSCRGGSAGRPGCG</sequence>
<evidence type="ECO:0000313" key="2">
    <source>
        <dbReference type="Proteomes" id="UP000320876"/>
    </source>
</evidence>
<organism evidence="1 2">
    <name type="scientific">Amycolatopsis cihanbeyliensis</name>
    <dbReference type="NCBI Taxonomy" id="1128664"/>
    <lineage>
        <taxon>Bacteria</taxon>
        <taxon>Bacillati</taxon>
        <taxon>Actinomycetota</taxon>
        <taxon>Actinomycetes</taxon>
        <taxon>Pseudonocardiales</taxon>
        <taxon>Pseudonocardiaceae</taxon>
        <taxon>Amycolatopsis</taxon>
    </lineage>
</organism>
<dbReference type="OrthoDB" id="121143at2"/>
<proteinExistence type="predicted"/>
<protein>
    <recommendedName>
        <fullName evidence="3">ASCH domain-containing protein</fullName>
    </recommendedName>
</protein>
<comment type="caution">
    <text evidence="1">The sequence shown here is derived from an EMBL/GenBank/DDBJ whole genome shotgun (WGS) entry which is preliminary data.</text>
</comment>